<name>A0ABV5ZTX3_9PSEU</name>
<proteinExistence type="predicted"/>
<dbReference type="Proteomes" id="UP001589693">
    <property type="component" value="Unassembled WGS sequence"/>
</dbReference>
<dbReference type="RefSeq" id="WP_377851546.1">
    <property type="nucleotide sequence ID" value="NZ_JBHLZU010000009.1"/>
</dbReference>
<organism evidence="2 3">
    <name type="scientific">Allokutzneria oryzae</name>
    <dbReference type="NCBI Taxonomy" id="1378989"/>
    <lineage>
        <taxon>Bacteria</taxon>
        <taxon>Bacillati</taxon>
        <taxon>Actinomycetota</taxon>
        <taxon>Actinomycetes</taxon>
        <taxon>Pseudonocardiales</taxon>
        <taxon>Pseudonocardiaceae</taxon>
        <taxon>Allokutzneria</taxon>
    </lineage>
</organism>
<gene>
    <name evidence="2" type="ORF">ACFFQA_10385</name>
</gene>
<feature type="domain" description="Tyrosine specific protein phosphatases" evidence="1">
    <location>
        <begin position="68"/>
        <end position="118"/>
    </location>
</feature>
<sequence>MTALSPPGLLRLPDGLVVRGRGLGQPRPTGPAPAFGLYLGSTRLRRRYDGDLGWQRDWVRWPDFLLPRDWSTALHQRARDGESVEVACYGGTGRTGTVLACLATSGGLSPADAVSFVRAIYRERALETAWPVAWVSWFAKRQRGFG</sequence>
<dbReference type="PROSITE" id="PS50056">
    <property type="entry name" value="TYR_PHOSPHATASE_2"/>
    <property type="match status" value="1"/>
</dbReference>
<dbReference type="InterPro" id="IPR000387">
    <property type="entry name" value="Tyr_Pase_dom"/>
</dbReference>
<keyword evidence="3" id="KW-1185">Reference proteome</keyword>
<accession>A0ABV5ZTX3</accession>
<comment type="caution">
    <text evidence="2">The sequence shown here is derived from an EMBL/GenBank/DDBJ whole genome shotgun (WGS) entry which is preliminary data.</text>
</comment>
<dbReference type="SUPFAM" id="SSF52799">
    <property type="entry name" value="(Phosphotyrosine protein) phosphatases II"/>
    <property type="match status" value="1"/>
</dbReference>
<dbReference type="Gene3D" id="3.90.190.10">
    <property type="entry name" value="Protein tyrosine phosphatase superfamily"/>
    <property type="match status" value="1"/>
</dbReference>
<evidence type="ECO:0000259" key="1">
    <source>
        <dbReference type="PROSITE" id="PS50056"/>
    </source>
</evidence>
<dbReference type="EMBL" id="JBHLZU010000009">
    <property type="protein sequence ID" value="MFB9904344.1"/>
    <property type="molecule type" value="Genomic_DNA"/>
</dbReference>
<evidence type="ECO:0000313" key="3">
    <source>
        <dbReference type="Proteomes" id="UP001589693"/>
    </source>
</evidence>
<dbReference type="InterPro" id="IPR029021">
    <property type="entry name" value="Prot-tyrosine_phosphatase-like"/>
</dbReference>
<protein>
    <submittedName>
        <fullName evidence="2">Protein tyrosine phosphatase</fullName>
    </submittedName>
</protein>
<evidence type="ECO:0000313" key="2">
    <source>
        <dbReference type="EMBL" id="MFB9904344.1"/>
    </source>
</evidence>
<reference evidence="2 3" key="1">
    <citation type="submission" date="2024-09" db="EMBL/GenBank/DDBJ databases">
        <authorList>
            <person name="Sun Q."/>
            <person name="Mori K."/>
        </authorList>
    </citation>
    <scope>NUCLEOTIDE SEQUENCE [LARGE SCALE GENOMIC DNA]</scope>
    <source>
        <strain evidence="2 3">TBRC 7907</strain>
    </source>
</reference>